<feature type="signal peptide" evidence="1">
    <location>
        <begin position="1"/>
        <end position="19"/>
    </location>
</feature>
<dbReference type="GO" id="GO:0004303">
    <property type="term" value="F:estradiol 17-beta-dehydrogenase [NAD(P)+] activity"/>
    <property type="evidence" value="ECO:0007669"/>
    <property type="project" value="TreeGrafter"/>
</dbReference>
<reference evidence="2" key="1">
    <citation type="submission" date="2025-08" db="UniProtKB">
        <authorList>
            <consortium name="Ensembl"/>
        </authorList>
    </citation>
    <scope>IDENTIFICATION</scope>
</reference>
<dbReference type="GO" id="GO:0047024">
    <property type="term" value="F:5-alpha-androstane-3-beta,17-beta-diol dehydrogenase (NADP+) activity"/>
    <property type="evidence" value="ECO:0007669"/>
    <property type="project" value="TreeGrafter"/>
</dbReference>
<evidence type="ECO:0000313" key="3">
    <source>
        <dbReference type="Proteomes" id="UP000694545"/>
    </source>
</evidence>
<dbReference type="Gene3D" id="3.40.50.720">
    <property type="entry name" value="NAD(P)-binding Rossmann-like Domain"/>
    <property type="match status" value="1"/>
</dbReference>
<dbReference type="PANTHER" id="PTHR44442">
    <property type="entry name" value="3-KETO-STEROID REDUCTASE"/>
    <property type="match status" value="1"/>
</dbReference>
<sequence>IRALTALCCCCSGIGSALCRRLLEEDTGLHVCLACRNVEKAAATRSELLSSFPCADISIIQIDVGTLESVLRAAAEIKTSISENISCHCSEQFWEPLATLQRCPL</sequence>
<feature type="chain" id="PRO_5034506979" evidence="1">
    <location>
        <begin position="20"/>
        <end position="105"/>
    </location>
</feature>
<dbReference type="Ensembl" id="ENSVKKT00000018297.1">
    <property type="protein sequence ID" value="ENSVKKP00000017847.1"/>
    <property type="gene ID" value="ENSVKKG00000012193.1"/>
</dbReference>
<evidence type="ECO:0000256" key="1">
    <source>
        <dbReference type="SAM" id="SignalP"/>
    </source>
</evidence>
<dbReference type="GO" id="GO:0006695">
    <property type="term" value="P:cholesterol biosynthetic process"/>
    <property type="evidence" value="ECO:0007669"/>
    <property type="project" value="TreeGrafter"/>
</dbReference>
<dbReference type="OMA" id="SENISCH"/>
<dbReference type="GO" id="GO:0000253">
    <property type="term" value="F:3-beta-hydroxysteroid 3-dehydrogenase (NADP+) activity"/>
    <property type="evidence" value="ECO:0007669"/>
    <property type="project" value="TreeGrafter"/>
</dbReference>
<dbReference type="AlphaFoldDB" id="A0A8D2Q4B1"/>
<keyword evidence="1" id="KW-0732">Signal</keyword>
<proteinExistence type="predicted"/>
<dbReference type="PANTHER" id="PTHR44442:SF1">
    <property type="entry name" value="3-KETO-STEROID REDUCTASE_17-BETA-HYDROXYSTEROID DEHYDROGENASE 7"/>
    <property type="match status" value="1"/>
</dbReference>
<evidence type="ECO:0000313" key="2">
    <source>
        <dbReference type="Ensembl" id="ENSVKKP00000017847.1"/>
    </source>
</evidence>
<dbReference type="GO" id="GO:0005789">
    <property type="term" value="C:endoplasmic reticulum membrane"/>
    <property type="evidence" value="ECO:0007669"/>
    <property type="project" value="TreeGrafter"/>
</dbReference>
<dbReference type="Proteomes" id="UP000694545">
    <property type="component" value="Unplaced"/>
</dbReference>
<organism evidence="2 3">
    <name type="scientific">Varanus komodoensis</name>
    <name type="common">Komodo dragon</name>
    <dbReference type="NCBI Taxonomy" id="61221"/>
    <lineage>
        <taxon>Eukaryota</taxon>
        <taxon>Metazoa</taxon>
        <taxon>Chordata</taxon>
        <taxon>Craniata</taxon>
        <taxon>Vertebrata</taxon>
        <taxon>Euteleostomi</taxon>
        <taxon>Lepidosauria</taxon>
        <taxon>Squamata</taxon>
        <taxon>Bifurcata</taxon>
        <taxon>Unidentata</taxon>
        <taxon>Episquamata</taxon>
        <taxon>Toxicofera</taxon>
        <taxon>Anguimorpha</taxon>
        <taxon>Paleoanguimorpha</taxon>
        <taxon>Varanoidea</taxon>
        <taxon>Varanidae</taxon>
        <taxon>Varanus</taxon>
    </lineage>
</organism>
<protein>
    <submittedName>
        <fullName evidence="2">Uncharacterized protein</fullName>
    </submittedName>
</protein>
<dbReference type="InterPro" id="IPR036291">
    <property type="entry name" value="NAD(P)-bd_dom_sf"/>
</dbReference>
<reference evidence="2" key="2">
    <citation type="submission" date="2025-09" db="UniProtKB">
        <authorList>
            <consortium name="Ensembl"/>
        </authorList>
    </citation>
    <scope>IDENTIFICATION</scope>
</reference>
<dbReference type="SUPFAM" id="SSF51735">
    <property type="entry name" value="NAD(P)-binding Rossmann-fold domains"/>
    <property type="match status" value="1"/>
</dbReference>
<dbReference type="InterPro" id="IPR052834">
    <property type="entry name" value="3KSR/17beta-HSD"/>
</dbReference>
<keyword evidence="3" id="KW-1185">Reference proteome</keyword>
<name>A0A8D2Q4B1_VARKO</name>
<accession>A0A8D2Q4B1</accession>